<gene>
    <name evidence="3" type="ORF">WNY57_05630</name>
</gene>
<evidence type="ECO:0000313" key="4">
    <source>
        <dbReference type="Proteomes" id="UP001457661"/>
    </source>
</evidence>
<dbReference type="SMART" id="SM00220">
    <property type="entry name" value="S_TKc"/>
    <property type="match status" value="1"/>
</dbReference>
<name>A0ABU9TDW5_9GAMM</name>
<evidence type="ECO:0000313" key="3">
    <source>
        <dbReference type="EMBL" id="MEM5531906.1"/>
    </source>
</evidence>
<evidence type="ECO:0000259" key="2">
    <source>
        <dbReference type="PROSITE" id="PS50011"/>
    </source>
</evidence>
<comment type="caution">
    <text evidence="3">The sequence shown here is derived from an EMBL/GenBank/DDBJ whole genome shotgun (WGS) entry which is preliminary data.</text>
</comment>
<accession>A0ABU9TDW5</accession>
<dbReference type="RefSeq" id="WP_342879338.1">
    <property type="nucleotide sequence ID" value="NZ_JBBMQX010000003.1"/>
</dbReference>
<feature type="region of interest" description="Disordered" evidence="1">
    <location>
        <begin position="341"/>
        <end position="364"/>
    </location>
</feature>
<sequence>MSNSVNLIYLDGKTAQVQYKKKPINSGADGTIYATIDNKLALKIYHDPNKDMQRQDKLWQMLSNAPTAEGICWPVAVISDKKNNFIGYAMPLLDLSRCYTIEMLLSKRLRESLKITDSYKFRVTVAISLASKVAELHRLGHYIIDLKPANLSFDKHTADVMVLDCDGFSIKSDKKRFKGHQYTSGYIAPEAFGGKIPPEKLGVGQDLFALTTILFQLLNNGLHPFQGVSKNGYSLPSDNQTKITEGLYPYAIKVHAKIKPSPWSIHTDFPDVLSKAFTQSLTSRVRTKANIWQKLLLEQSLKLKVCKQNSDHAYWQKACPHCQLNQKKAQVKKNIKPNIKSAVKRSAPINNSSQSSSNVSQSSNNQPGSGIGMYAVFFTIAIIVTLVVNFRGGVSPESTYSQPQATPSHIQTKPVENKGVKFEHKTVYKAKTVNSLLGNVTYYKHDMVLLNKSRELVEIPFYQLTGFKSSDAFPLIKHSPFGRIFPSDSPQVSLNKIDFEMAGKKVGQLEYRSDRVYHLDDWQYDSNSEQGYVYNCKYDPNICTHVTQIGMQKKVSFKFNDFKAEKSFPDENTGVSADSYRPWRFNITENGKKIVMLSNFELVVYDIANPSKPIIKQRLPKEWDEWNVTRLLSVNNGQRLFVALAKSEQYGKNYQGFVTELLLVNNTYQVTTNFATLPDSNKMSGVDIATNLKGDVLAIGEYIQPEQNNTRFHILNTPVEVTIAHPVIKLWKKTAQGWQAVRLPNDQIVTLKQNELSPDKVVTKVPANISRSVLVANFSSDSKVMGDLRFNRQFMLSKSGDVLLSGITASKRRDYIKAKASIFKLNFLENEFLLAAELDKTYDPINQSNSPSNTAYLSYLSASLSHDGSQVALGWFVFFDVLSKSSKTRFEKQRYQLELLNVEAMKE</sequence>
<proteinExistence type="predicted"/>
<dbReference type="Proteomes" id="UP001457661">
    <property type="component" value="Unassembled WGS sequence"/>
</dbReference>
<protein>
    <recommendedName>
        <fullName evidence="2">Protein kinase domain-containing protein</fullName>
    </recommendedName>
</protein>
<dbReference type="InterPro" id="IPR011009">
    <property type="entry name" value="Kinase-like_dom_sf"/>
</dbReference>
<dbReference type="Pfam" id="PF00069">
    <property type="entry name" value="Pkinase"/>
    <property type="match status" value="1"/>
</dbReference>
<organism evidence="3 4">
    <name type="scientific">Pseudoalteromonas arctica</name>
    <dbReference type="NCBI Taxonomy" id="394751"/>
    <lineage>
        <taxon>Bacteria</taxon>
        <taxon>Pseudomonadati</taxon>
        <taxon>Pseudomonadota</taxon>
        <taxon>Gammaproteobacteria</taxon>
        <taxon>Alteromonadales</taxon>
        <taxon>Pseudoalteromonadaceae</taxon>
        <taxon>Pseudoalteromonas</taxon>
    </lineage>
</organism>
<feature type="compositionally biased region" description="Low complexity" evidence="1">
    <location>
        <begin position="350"/>
        <end position="364"/>
    </location>
</feature>
<dbReference type="SUPFAM" id="SSF56112">
    <property type="entry name" value="Protein kinase-like (PK-like)"/>
    <property type="match status" value="1"/>
</dbReference>
<dbReference type="EMBL" id="JBBMQX010000003">
    <property type="protein sequence ID" value="MEM5531906.1"/>
    <property type="molecule type" value="Genomic_DNA"/>
</dbReference>
<feature type="domain" description="Protein kinase" evidence="2">
    <location>
        <begin position="18"/>
        <end position="296"/>
    </location>
</feature>
<dbReference type="PROSITE" id="PS50011">
    <property type="entry name" value="PROTEIN_KINASE_DOM"/>
    <property type="match status" value="1"/>
</dbReference>
<dbReference type="InterPro" id="IPR000719">
    <property type="entry name" value="Prot_kinase_dom"/>
</dbReference>
<evidence type="ECO:0000256" key="1">
    <source>
        <dbReference type="SAM" id="MobiDB-lite"/>
    </source>
</evidence>
<keyword evidence="4" id="KW-1185">Reference proteome</keyword>
<reference evidence="3 4" key="1">
    <citation type="submission" date="2024-03" db="EMBL/GenBank/DDBJ databases">
        <title>Community enrichment and isolation of bacterial strains for fucoidan degradation.</title>
        <authorList>
            <person name="Sichert A."/>
        </authorList>
    </citation>
    <scope>NUCLEOTIDE SEQUENCE [LARGE SCALE GENOMIC DNA]</scope>
    <source>
        <strain evidence="3 4">AS26</strain>
    </source>
</reference>
<dbReference type="Gene3D" id="1.10.510.10">
    <property type="entry name" value="Transferase(Phosphotransferase) domain 1"/>
    <property type="match status" value="1"/>
</dbReference>